<organism evidence="7 8">
    <name type="scientific">Xanthoceras sorbifolium</name>
    <dbReference type="NCBI Taxonomy" id="99658"/>
    <lineage>
        <taxon>Eukaryota</taxon>
        <taxon>Viridiplantae</taxon>
        <taxon>Streptophyta</taxon>
        <taxon>Embryophyta</taxon>
        <taxon>Tracheophyta</taxon>
        <taxon>Spermatophyta</taxon>
        <taxon>Magnoliopsida</taxon>
        <taxon>eudicotyledons</taxon>
        <taxon>Gunneridae</taxon>
        <taxon>Pentapetalae</taxon>
        <taxon>rosids</taxon>
        <taxon>malvids</taxon>
        <taxon>Sapindales</taxon>
        <taxon>Sapindaceae</taxon>
        <taxon>Xanthoceroideae</taxon>
        <taxon>Xanthoceras</taxon>
    </lineage>
</organism>
<evidence type="ECO:0000256" key="3">
    <source>
        <dbReference type="ARBA" id="ARBA00022989"/>
    </source>
</evidence>
<keyword evidence="4 5" id="KW-0472">Membrane</keyword>
<dbReference type="InterPro" id="IPR044839">
    <property type="entry name" value="NDR1-like"/>
</dbReference>
<gene>
    <name evidence="7" type="ORF">JRO89_XS06G0176700</name>
</gene>
<sequence length="187" mass="20899">MCQAKNLYIWLLQVIGLLGLLAFCLWLSLRPRNPTVTVVELSVPPGDNGSSVTGDGNGTLYYNLEIQNPNKDSNIYFDDIRLTFFNGQDKAAEDKISAFKLGKDKTQRMASRNVDVDGRVWKAVRNAISNATAELKVGFATRIRYKTWGINSKHHGMNLQGSGKIGKDGKLLGKKKKFKLKHASKKW</sequence>
<protein>
    <recommendedName>
        <fullName evidence="6">Late embryogenesis abundant protein LEA-2 subgroup domain-containing protein</fullName>
    </recommendedName>
</protein>
<proteinExistence type="predicted"/>
<evidence type="ECO:0000256" key="2">
    <source>
        <dbReference type="ARBA" id="ARBA00022692"/>
    </source>
</evidence>
<dbReference type="EMBL" id="JAFEMO010000006">
    <property type="protein sequence ID" value="KAH7569514.1"/>
    <property type="molecule type" value="Genomic_DNA"/>
</dbReference>
<dbReference type="PANTHER" id="PTHR31415:SF89">
    <property type="entry name" value="PROTEIN NDR1-LIKE"/>
    <property type="match status" value="1"/>
</dbReference>
<feature type="domain" description="Late embryogenesis abundant protein LEA-2 subgroup" evidence="6">
    <location>
        <begin position="64"/>
        <end position="160"/>
    </location>
</feature>
<comment type="caution">
    <text evidence="7">The sequence shown here is derived from an EMBL/GenBank/DDBJ whole genome shotgun (WGS) entry which is preliminary data.</text>
</comment>
<evidence type="ECO:0000256" key="5">
    <source>
        <dbReference type="SAM" id="Phobius"/>
    </source>
</evidence>
<dbReference type="Pfam" id="PF03168">
    <property type="entry name" value="LEA_2"/>
    <property type="match status" value="1"/>
</dbReference>
<keyword evidence="3 5" id="KW-1133">Transmembrane helix</keyword>
<dbReference type="Proteomes" id="UP000827721">
    <property type="component" value="Unassembled WGS sequence"/>
</dbReference>
<keyword evidence="2 5" id="KW-0812">Transmembrane</keyword>
<evidence type="ECO:0000256" key="4">
    <source>
        <dbReference type="ARBA" id="ARBA00023136"/>
    </source>
</evidence>
<name>A0ABQ8HZ88_9ROSI</name>
<evidence type="ECO:0000259" key="6">
    <source>
        <dbReference type="Pfam" id="PF03168"/>
    </source>
</evidence>
<reference evidence="7 8" key="1">
    <citation type="submission" date="2021-02" db="EMBL/GenBank/DDBJ databases">
        <title>Plant Genome Project.</title>
        <authorList>
            <person name="Zhang R.-G."/>
        </authorList>
    </citation>
    <scope>NUCLEOTIDE SEQUENCE [LARGE SCALE GENOMIC DNA]</scope>
    <source>
        <tissue evidence="7">Leaves</tissue>
    </source>
</reference>
<dbReference type="PANTHER" id="PTHR31415">
    <property type="entry name" value="OS05G0367900 PROTEIN"/>
    <property type="match status" value="1"/>
</dbReference>
<accession>A0ABQ8HZ88</accession>
<evidence type="ECO:0000313" key="7">
    <source>
        <dbReference type="EMBL" id="KAH7569514.1"/>
    </source>
</evidence>
<keyword evidence="8" id="KW-1185">Reference proteome</keyword>
<comment type="subcellular location">
    <subcellularLocation>
        <location evidence="1">Membrane</location>
        <topology evidence="1">Single-pass membrane protein</topology>
    </subcellularLocation>
</comment>
<feature type="transmembrane region" description="Helical" evidence="5">
    <location>
        <begin position="7"/>
        <end position="29"/>
    </location>
</feature>
<evidence type="ECO:0000313" key="8">
    <source>
        <dbReference type="Proteomes" id="UP000827721"/>
    </source>
</evidence>
<dbReference type="InterPro" id="IPR004864">
    <property type="entry name" value="LEA_2"/>
</dbReference>
<evidence type="ECO:0000256" key="1">
    <source>
        <dbReference type="ARBA" id="ARBA00004167"/>
    </source>
</evidence>